<feature type="region of interest" description="Disordered" evidence="6">
    <location>
        <begin position="772"/>
        <end position="798"/>
    </location>
</feature>
<dbReference type="PROSITE" id="PS00018">
    <property type="entry name" value="EF_HAND_1"/>
    <property type="match status" value="3"/>
</dbReference>
<proteinExistence type="predicted"/>
<dbReference type="Gene3D" id="1.10.238.10">
    <property type="entry name" value="EF-hand"/>
    <property type="match status" value="4"/>
</dbReference>
<evidence type="ECO:0000256" key="4">
    <source>
        <dbReference type="ARBA" id="ARBA00022837"/>
    </source>
</evidence>
<feature type="compositionally biased region" description="Low complexity" evidence="6">
    <location>
        <begin position="776"/>
        <end position="787"/>
    </location>
</feature>
<protein>
    <recommendedName>
        <fullName evidence="1">Calmodulin</fullName>
    </recommendedName>
</protein>
<keyword evidence="4" id="KW-0106">Calcium</keyword>
<name>A0ABN9PNN0_9DINO</name>
<reference evidence="8" key="1">
    <citation type="submission" date="2023-10" db="EMBL/GenBank/DDBJ databases">
        <authorList>
            <person name="Chen Y."/>
            <person name="Shah S."/>
            <person name="Dougan E. K."/>
            <person name="Thang M."/>
            <person name="Chan C."/>
        </authorList>
    </citation>
    <scope>NUCLEOTIDE SEQUENCE [LARGE SCALE GENOMIC DNA]</scope>
</reference>
<dbReference type="PROSITE" id="PS50222">
    <property type="entry name" value="EF_HAND_2"/>
    <property type="match status" value="4"/>
</dbReference>
<evidence type="ECO:0000256" key="5">
    <source>
        <dbReference type="ARBA" id="ARBA00022990"/>
    </source>
</evidence>
<gene>
    <name evidence="8" type="ORF">PCOR1329_LOCUS4603</name>
</gene>
<evidence type="ECO:0000313" key="8">
    <source>
        <dbReference type="EMBL" id="CAK0794694.1"/>
    </source>
</evidence>
<keyword evidence="3" id="KW-0677">Repeat</keyword>
<dbReference type="InterPro" id="IPR011992">
    <property type="entry name" value="EF-hand-dom_pair"/>
</dbReference>
<feature type="domain" description="EF-hand" evidence="7">
    <location>
        <begin position="337"/>
        <end position="372"/>
    </location>
</feature>
<feature type="compositionally biased region" description="Low complexity" evidence="6">
    <location>
        <begin position="20"/>
        <end position="37"/>
    </location>
</feature>
<comment type="caution">
    <text evidence="8">The sequence shown here is derived from an EMBL/GenBank/DDBJ whole genome shotgun (WGS) entry which is preliminary data.</text>
</comment>
<accession>A0ABN9PNN0</accession>
<dbReference type="SMART" id="SM00054">
    <property type="entry name" value="EFh"/>
    <property type="match status" value="4"/>
</dbReference>
<feature type="region of interest" description="Disordered" evidence="6">
    <location>
        <begin position="110"/>
        <end position="261"/>
    </location>
</feature>
<dbReference type="CDD" id="cd00051">
    <property type="entry name" value="EFh"/>
    <property type="match status" value="1"/>
</dbReference>
<evidence type="ECO:0000313" key="9">
    <source>
        <dbReference type="Proteomes" id="UP001189429"/>
    </source>
</evidence>
<evidence type="ECO:0000256" key="6">
    <source>
        <dbReference type="SAM" id="MobiDB-lite"/>
    </source>
</evidence>
<organism evidence="8 9">
    <name type="scientific">Prorocentrum cordatum</name>
    <dbReference type="NCBI Taxonomy" id="2364126"/>
    <lineage>
        <taxon>Eukaryota</taxon>
        <taxon>Sar</taxon>
        <taxon>Alveolata</taxon>
        <taxon>Dinophyceae</taxon>
        <taxon>Prorocentrales</taxon>
        <taxon>Prorocentraceae</taxon>
        <taxon>Prorocentrum</taxon>
    </lineage>
</organism>
<keyword evidence="9" id="KW-1185">Reference proteome</keyword>
<feature type="compositionally biased region" description="Low complexity" evidence="6">
    <location>
        <begin position="144"/>
        <end position="153"/>
    </location>
</feature>
<evidence type="ECO:0000259" key="7">
    <source>
        <dbReference type="PROSITE" id="PS50222"/>
    </source>
</evidence>
<feature type="domain" description="EF-hand" evidence="7">
    <location>
        <begin position="828"/>
        <end position="863"/>
    </location>
</feature>
<feature type="domain" description="EF-hand" evidence="7">
    <location>
        <begin position="268"/>
        <end position="303"/>
    </location>
</feature>
<feature type="region of interest" description="Disordered" evidence="6">
    <location>
        <begin position="15"/>
        <end position="44"/>
    </location>
</feature>
<dbReference type="EMBL" id="CAUYUJ010001192">
    <property type="protein sequence ID" value="CAK0794694.1"/>
    <property type="molecule type" value="Genomic_DNA"/>
</dbReference>
<feature type="compositionally biased region" description="Basic and acidic residues" evidence="6">
    <location>
        <begin position="211"/>
        <end position="233"/>
    </location>
</feature>
<dbReference type="InterPro" id="IPR018247">
    <property type="entry name" value="EF_Hand_1_Ca_BS"/>
</dbReference>
<evidence type="ECO:0000256" key="3">
    <source>
        <dbReference type="ARBA" id="ARBA00022737"/>
    </source>
</evidence>
<sequence>MARLGQASSLPALTQGSFFGASRSGRAAKAGGRPRSSPLRAAQTLCTVSVGERRVRREEVKGRALRFVSDGRLGFVAPEHPGAGAHPRRAPAGERLPPLADVLGEMGLAMPCPQREDRGARRQGSSFQPYRQGPRLPVRRARAQEAAAAAEVEAGPEEGASRRSSAQGPEEEEVLESAKNSARLASSSPRRSSGRAFPRQVARASAGLRRPSRDGSRRPSREPGRKSVVKERAGPGGSPSLQRTDSPSSASGDGLGKSCDKGQVALPWSDDAIRSAFSQFDDDRDGEVHKENLPAMLKHLGCRPGASDTEQLAQQQTQYSTVSYEEFVDFLRQYHELDCSKLRELFLGADVNKDGSMDLPELHALLNRLGFALSQQATVEALQELDHDMNTVLSFSEFIGLRDYLQQNEGMTKADVEELRELFEKVKENTTSGANTIKECWRICNYLGYPIAEHEFSQIVRTTDLDCDLSEGMAWGDLLKIIRRIRERERSSLSALASKHGADNQTFPISELSTVLADFGYMVSEEAIFECLDKFDEVEEEDTLTVDELAIFLREYRKVEGFTNAEIEEFERAFMEQSQADAAGMEGLDTLATGRVLRWFGIATTLQQVQTLLEQLDFDGSGRLEFNEFVKLMRRIHQEQATRVRRLFDQLTMQEAAPYIAIDALPNAVALFEGAPADLGGSFADPLLVAGAMEKAGLRDAVVRGKARGAMFVIWVGADLESTRRIVSPLMKRREADSSPCAASAVEVAQDGGKPLPAVKRQTLTVGQLPLFAEDNSPSSSPSNAASKQQREKTPRGYASRRGFQEFFRQWNKVAVDTVRQRAGYGALEVAKLRAAFNQFDKDGNGTIESTEFRDLIANYFPDATKSRQGPTISVKGSVFEDVQKTWGTIKNIFCKNSKFFTNSLIPMKRRLQISRVAAKPGYDQTSGP</sequence>
<dbReference type="SUPFAM" id="SSF47473">
    <property type="entry name" value="EF-hand"/>
    <property type="match status" value="3"/>
</dbReference>
<feature type="domain" description="EF-hand" evidence="7">
    <location>
        <begin position="604"/>
        <end position="639"/>
    </location>
</feature>
<dbReference type="PANTHER" id="PTHR23048:SF0">
    <property type="entry name" value="CALMODULIN LIKE 3"/>
    <property type="match status" value="1"/>
</dbReference>
<dbReference type="PANTHER" id="PTHR23048">
    <property type="entry name" value="MYOSIN LIGHT CHAIN 1, 3"/>
    <property type="match status" value="1"/>
</dbReference>
<dbReference type="InterPro" id="IPR050230">
    <property type="entry name" value="CALM/Myosin/TropC-like"/>
</dbReference>
<evidence type="ECO:0000256" key="2">
    <source>
        <dbReference type="ARBA" id="ARBA00022723"/>
    </source>
</evidence>
<dbReference type="Pfam" id="PF13405">
    <property type="entry name" value="EF-hand_6"/>
    <property type="match status" value="1"/>
</dbReference>
<feature type="compositionally biased region" description="Polar residues" evidence="6">
    <location>
        <begin position="239"/>
        <end position="251"/>
    </location>
</feature>
<dbReference type="Pfam" id="PF13833">
    <property type="entry name" value="EF-hand_8"/>
    <property type="match status" value="1"/>
</dbReference>
<keyword evidence="5" id="KW-0007">Acetylation</keyword>
<dbReference type="InterPro" id="IPR002048">
    <property type="entry name" value="EF_hand_dom"/>
</dbReference>
<dbReference type="Proteomes" id="UP001189429">
    <property type="component" value="Unassembled WGS sequence"/>
</dbReference>
<evidence type="ECO:0000256" key="1">
    <source>
        <dbReference type="ARBA" id="ARBA00020786"/>
    </source>
</evidence>
<keyword evidence="2" id="KW-0479">Metal-binding</keyword>
<feature type="compositionally biased region" description="Low complexity" evidence="6">
    <location>
        <begin position="181"/>
        <end position="196"/>
    </location>
</feature>